<dbReference type="RefSeq" id="WP_048365338.1">
    <property type="nucleotide sequence ID" value="NZ_JYLF01000006.1"/>
</dbReference>
<dbReference type="Proteomes" id="UP000036325">
    <property type="component" value="Unassembled WGS sequence"/>
</dbReference>
<feature type="domain" description="Terminase large subunit-like ATPase" evidence="1">
    <location>
        <begin position="63"/>
        <end position="195"/>
    </location>
</feature>
<evidence type="ECO:0000313" key="2">
    <source>
        <dbReference type="EMBL" id="KMN13012.1"/>
    </source>
</evidence>
<comment type="caution">
    <text evidence="2">The sequence shown here is derived from an EMBL/GenBank/DDBJ whole genome shotgun (WGS) entry which is preliminary data.</text>
</comment>
<dbReference type="PANTHER" id="PTHR41287:SF1">
    <property type="entry name" value="PROTEIN YMFN"/>
    <property type="match status" value="1"/>
</dbReference>
<dbReference type="PANTHER" id="PTHR41287">
    <property type="match status" value="1"/>
</dbReference>
<dbReference type="Gene3D" id="3.40.50.300">
    <property type="entry name" value="P-loop containing nucleotide triphosphate hydrolases"/>
    <property type="match status" value="1"/>
</dbReference>
<feature type="non-terminal residue" evidence="2">
    <location>
        <position position="478"/>
    </location>
</feature>
<evidence type="ECO:0000313" key="3">
    <source>
        <dbReference type="Proteomes" id="UP000036325"/>
    </source>
</evidence>
<dbReference type="STRING" id="1608994.TU86_16240"/>
<dbReference type="InterPro" id="IPR027417">
    <property type="entry name" value="P-loop_NTPase"/>
</dbReference>
<dbReference type="InterPro" id="IPR005021">
    <property type="entry name" value="Terminase_largesu-like"/>
</dbReference>
<dbReference type="EMBL" id="JYLF01000006">
    <property type="protein sequence ID" value="KMN13012.1"/>
    <property type="molecule type" value="Genomic_DNA"/>
</dbReference>
<dbReference type="OrthoDB" id="9760250at2"/>
<proteinExistence type="predicted"/>
<accession>A0A0J6ILM3</accession>
<sequence length="478" mass="52575">MQWTTACPDWEQKLRLGQSIIPAPLFPQEAEAGLAVLRELKIVDAPGSPTIGESCAEWVFDFAGAIFGAYDYTTGRRLISEYMLCIPKKNSKSTIAAGIMLTALIRNWRMSAEFIILAPTKEIADNSFKPAADMVKHDEELRDLMHVQPHLRTITHRETGATLKVVAADGDTVGGKKAVGVLIDEAWLFGKNVKAPDIIREATGGLASRPEGFVIWLTTQSNEPPAGVFREKLKYSRAVRDGRIDDNQFLPVIYEFPQSMIKSGEARLIENFHLVNPNMGFSVDEAFLLRSFKMAQEAGEEELRGFLAKHANIEVGLALLSERWAGADFWEIQGKRPGLSFDDLLRMCEVIDIGIDGGGLDDLLGFAAIGRHRKTREWLLWNHAWAHPSVLTRRQTVAANFHDFAKDGNLTLVEQIGQDVEQVASLVARVEQSGLLDKVGLDPAGIGAILDALVEAGVPEEKVIGISQGWKLGGAIKT</sequence>
<reference evidence="2 3" key="1">
    <citation type="submission" date="2015-02" db="EMBL/GenBank/DDBJ databases">
        <title>Pseudomonas helleri sp. nov. and Pseudomonas weihenstephanensis sp. nov., isolated from raw cows milk.</title>
        <authorList>
            <person name="von Neubeck M."/>
            <person name="Huptas C."/>
            <person name="Wenning M."/>
            <person name="Scherer S."/>
        </authorList>
    </citation>
    <scope>NUCLEOTIDE SEQUENCE [LARGE SCALE GENOMIC DNA]</scope>
    <source>
        <strain evidence="2 3">DSM 29166</strain>
    </source>
</reference>
<name>A0A0J6ILM3_9PSED</name>
<evidence type="ECO:0000259" key="1">
    <source>
        <dbReference type="Pfam" id="PF03354"/>
    </source>
</evidence>
<organism evidence="2 3">
    <name type="scientific">Pseudomonas weihenstephanensis</name>
    <dbReference type="NCBI Taxonomy" id="1608994"/>
    <lineage>
        <taxon>Bacteria</taxon>
        <taxon>Pseudomonadati</taxon>
        <taxon>Pseudomonadota</taxon>
        <taxon>Gammaproteobacteria</taxon>
        <taxon>Pseudomonadales</taxon>
        <taxon>Pseudomonadaceae</taxon>
        <taxon>Pseudomonas</taxon>
    </lineage>
</organism>
<dbReference type="Pfam" id="PF03354">
    <property type="entry name" value="TerL_ATPase"/>
    <property type="match status" value="1"/>
</dbReference>
<gene>
    <name evidence="2" type="ORF">TU86_16240</name>
</gene>
<dbReference type="InterPro" id="IPR046461">
    <property type="entry name" value="TerL_ATPase"/>
</dbReference>
<dbReference type="AlphaFoldDB" id="A0A0J6ILM3"/>
<protein>
    <submittedName>
        <fullName evidence="2">Terminase</fullName>
    </submittedName>
</protein>